<organism evidence="2 3">
    <name type="scientific">Halorubrum trueperi</name>
    <dbReference type="NCBI Taxonomy" id="2004704"/>
    <lineage>
        <taxon>Archaea</taxon>
        <taxon>Methanobacteriati</taxon>
        <taxon>Methanobacteriota</taxon>
        <taxon>Stenosarchaea group</taxon>
        <taxon>Halobacteria</taxon>
        <taxon>Halobacteriales</taxon>
        <taxon>Haloferacaceae</taxon>
        <taxon>Halorubrum</taxon>
    </lineage>
</organism>
<sequence>MSASTPSVGIDHPTVVPANFDPEERTDDAFDPEERTDDADDSGASEE</sequence>
<evidence type="ECO:0000313" key="3">
    <source>
        <dbReference type="Proteomes" id="UP001596333"/>
    </source>
</evidence>
<reference evidence="2 3" key="1">
    <citation type="journal article" date="2019" name="Int. J. Syst. Evol. Microbiol.">
        <title>The Global Catalogue of Microorganisms (GCM) 10K type strain sequencing project: providing services to taxonomists for standard genome sequencing and annotation.</title>
        <authorList>
            <consortium name="The Broad Institute Genomics Platform"/>
            <consortium name="The Broad Institute Genome Sequencing Center for Infectious Disease"/>
            <person name="Wu L."/>
            <person name="Ma J."/>
        </authorList>
    </citation>
    <scope>NUCLEOTIDE SEQUENCE [LARGE SCALE GENOMIC DNA]</scope>
    <source>
        <strain evidence="2 3">Y73</strain>
    </source>
</reference>
<accession>A0ABD5UI92</accession>
<dbReference type="EMBL" id="JBHSXI010000001">
    <property type="protein sequence ID" value="MFC6887524.1"/>
    <property type="molecule type" value="Genomic_DNA"/>
</dbReference>
<protein>
    <submittedName>
        <fullName evidence="2">Uncharacterized protein</fullName>
    </submittedName>
</protein>
<feature type="region of interest" description="Disordered" evidence="1">
    <location>
        <begin position="1"/>
        <end position="47"/>
    </location>
</feature>
<evidence type="ECO:0000313" key="2">
    <source>
        <dbReference type="EMBL" id="MFC6887524.1"/>
    </source>
</evidence>
<gene>
    <name evidence="2" type="ORF">ACFQEY_00430</name>
</gene>
<name>A0ABD5UI92_9EURY</name>
<feature type="compositionally biased region" description="Acidic residues" evidence="1">
    <location>
        <begin position="24"/>
        <end position="47"/>
    </location>
</feature>
<proteinExistence type="predicted"/>
<comment type="caution">
    <text evidence="2">The sequence shown here is derived from an EMBL/GenBank/DDBJ whole genome shotgun (WGS) entry which is preliminary data.</text>
</comment>
<dbReference type="RefSeq" id="WP_379763663.1">
    <property type="nucleotide sequence ID" value="NZ_JBHSXI010000001.1"/>
</dbReference>
<dbReference type="Proteomes" id="UP001596333">
    <property type="component" value="Unassembled WGS sequence"/>
</dbReference>
<dbReference type="AlphaFoldDB" id="A0ABD5UI92"/>
<evidence type="ECO:0000256" key="1">
    <source>
        <dbReference type="SAM" id="MobiDB-lite"/>
    </source>
</evidence>
<keyword evidence="3" id="KW-1185">Reference proteome</keyword>